<name>A0ABD2LU68_9BILA</name>
<proteinExistence type="predicted"/>
<protein>
    <submittedName>
        <fullName evidence="1">Uncharacterized protein</fullName>
    </submittedName>
</protein>
<gene>
    <name evidence="1" type="ORF">niasHT_002624</name>
</gene>
<reference evidence="1 2" key="1">
    <citation type="submission" date="2024-10" db="EMBL/GenBank/DDBJ databases">
        <authorList>
            <person name="Kim D."/>
        </authorList>
    </citation>
    <scope>NUCLEOTIDE SEQUENCE [LARGE SCALE GENOMIC DNA]</scope>
    <source>
        <strain evidence="1">BH-2024</strain>
    </source>
</reference>
<comment type="caution">
    <text evidence="1">The sequence shown here is derived from an EMBL/GenBank/DDBJ whole genome shotgun (WGS) entry which is preliminary data.</text>
</comment>
<organism evidence="1 2">
    <name type="scientific">Heterodera trifolii</name>
    <dbReference type="NCBI Taxonomy" id="157864"/>
    <lineage>
        <taxon>Eukaryota</taxon>
        <taxon>Metazoa</taxon>
        <taxon>Ecdysozoa</taxon>
        <taxon>Nematoda</taxon>
        <taxon>Chromadorea</taxon>
        <taxon>Rhabditida</taxon>
        <taxon>Tylenchina</taxon>
        <taxon>Tylenchomorpha</taxon>
        <taxon>Tylenchoidea</taxon>
        <taxon>Heteroderidae</taxon>
        <taxon>Heteroderinae</taxon>
        <taxon>Heterodera</taxon>
    </lineage>
</organism>
<accession>A0ABD2LU68</accession>
<keyword evidence="2" id="KW-1185">Reference proteome</keyword>
<evidence type="ECO:0000313" key="1">
    <source>
        <dbReference type="EMBL" id="KAL3118787.1"/>
    </source>
</evidence>
<dbReference type="EMBL" id="JBICBT010000262">
    <property type="protein sequence ID" value="KAL3118787.1"/>
    <property type="molecule type" value="Genomic_DNA"/>
</dbReference>
<sequence>MEINQPPQAQSKTNTSAESICPLLAAEVPPAGGHSSPANSVPPIPPSVRPICQLTGGLGKANWQIRHNFTTAEKPGTAHPGKWEGVKEQTILEWANLSKFKISLALLCLLPAGAKGPPLAVAVALTGHGLATGHTNG</sequence>
<dbReference type="Proteomes" id="UP001620626">
    <property type="component" value="Unassembled WGS sequence"/>
</dbReference>
<evidence type="ECO:0000313" key="2">
    <source>
        <dbReference type="Proteomes" id="UP001620626"/>
    </source>
</evidence>
<dbReference type="AlphaFoldDB" id="A0ABD2LU68"/>